<gene>
    <name evidence="1" type="ORF">LQG66_34670</name>
</gene>
<keyword evidence="2" id="KW-1185">Reference proteome</keyword>
<dbReference type="Proteomes" id="UP001431010">
    <property type="component" value="Chromosome"/>
</dbReference>
<reference evidence="1" key="1">
    <citation type="journal article" date="2024" name="Antonie Van Leeuwenhoek">
        <title>Bradyrhizobium ontarionense sp. nov., a novel bacterial symbiont isolated from Aeschynomene indica (Indian jointvetch), harbours photosynthesis, nitrogen fixation and nitrous oxide (N2O) reductase genes.</title>
        <authorList>
            <person name="Bromfield E.S.P."/>
            <person name="Cloutier S."/>
        </authorList>
    </citation>
    <scope>NUCLEOTIDE SEQUENCE</scope>
    <source>
        <strain evidence="1">A19</strain>
    </source>
</reference>
<dbReference type="RefSeq" id="WP_231320282.1">
    <property type="nucleotide sequence ID" value="NZ_CP088156.1"/>
</dbReference>
<name>A0ABY3RB36_9BRAD</name>
<proteinExistence type="predicted"/>
<dbReference type="InterPro" id="IPR014988">
    <property type="entry name" value="Uncharacterised_YqcI/YcgG"/>
</dbReference>
<dbReference type="Pfam" id="PF08892">
    <property type="entry name" value="YqcI_YcgG"/>
    <property type="match status" value="1"/>
</dbReference>
<organism evidence="1 2">
    <name type="scientific">Bradyrhizobium ontarionense</name>
    <dbReference type="NCBI Taxonomy" id="2898149"/>
    <lineage>
        <taxon>Bacteria</taxon>
        <taxon>Pseudomonadati</taxon>
        <taxon>Pseudomonadota</taxon>
        <taxon>Alphaproteobacteria</taxon>
        <taxon>Hyphomicrobiales</taxon>
        <taxon>Nitrobacteraceae</taxon>
        <taxon>Bradyrhizobium</taxon>
    </lineage>
</organism>
<sequence>MSRLYLRKDEVRSVHRVGSWQSVLFSEFEAQMSSEARPFPCVFGVAGYRQDQLRYLFLDPIDVDTLGKQLAQFVSESRSHGPNTSLVLFTRPRPVQTLDAYYKKFWRILDQLARIDKQPWPGEIPEAIDDPMWEFSFAGEPIFVVCSTPAHVMRQSRRSSAFMLTFQPRWVFERMLGTEQAAAKAFGEVRKRLVPFDTIAPSPLLGRYGNPEGREYKQYFLHDDNQPPPACPFHKLAQAKPTSIGDKEEAA</sequence>
<dbReference type="EMBL" id="CP088156">
    <property type="protein sequence ID" value="UFZ04277.1"/>
    <property type="molecule type" value="Genomic_DNA"/>
</dbReference>
<dbReference type="PANTHER" id="PTHR40045:SF1">
    <property type="entry name" value="YQCI_YCGG FAMILY PROTEIN"/>
    <property type="match status" value="1"/>
</dbReference>
<protein>
    <submittedName>
        <fullName evidence="1">YqcI/YcgG family protein</fullName>
    </submittedName>
</protein>
<evidence type="ECO:0000313" key="1">
    <source>
        <dbReference type="EMBL" id="UFZ04277.1"/>
    </source>
</evidence>
<evidence type="ECO:0000313" key="2">
    <source>
        <dbReference type="Proteomes" id="UP001431010"/>
    </source>
</evidence>
<dbReference type="PANTHER" id="PTHR40045">
    <property type="entry name" value="YCGG FAMILY PROTEIN"/>
    <property type="match status" value="1"/>
</dbReference>
<accession>A0ABY3RB36</accession>